<evidence type="ECO:0000313" key="1">
    <source>
        <dbReference type="EMBL" id="KAG7441672.1"/>
    </source>
</evidence>
<organism evidence="1 2">
    <name type="scientific">Guyanagaster necrorhizus</name>
    <dbReference type="NCBI Taxonomy" id="856835"/>
    <lineage>
        <taxon>Eukaryota</taxon>
        <taxon>Fungi</taxon>
        <taxon>Dikarya</taxon>
        <taxon>Basidiomycota</taxon>
        <taxon>Agaricomycotina</taxon>
        <taxon>Agaricomycetes</taxon>
        <taxon>Agaricomycetidae</taxon>
        <taxon>Agaricales</taxon>
        <taxon>Marasmiineae</taxon>
        <taxon>Physalacriaceae</taxon>
        <taxon>Guyanagaster</taxon>
    </lineage>
</organism>
<sequence>MAYLISRLRAAEKYQQAEEMSPHDAVFPSDLTVKKPNGGINLHQRLSTRIAKHLIYGTRGGAISSELISKNTFTIETPESSPKEWKNWRCMENEKPDASAAAQLRLVELPKSKCDPHPGLEYFKKHFRVHLTLLDIHPTTLARDLVLFMLMDDLIANCNSEDEAEIRATIFYTYLGVLMPSFQEVVKRLINGFQATPLRVPACIHVDPRATPKIVRSLTYWRDGLSRKTVDGVLARHVFSSRAQKFEPNPDLPPEVVDKFYARDLRELKRERAIHIGDVMTDDEVIQLVGRTFAQPAMCKGLEAGTGWVLLDAHREEKWYNKMSKRDSGLERIWKTIKDNSSTNSGDADLIKKVKTDISLSWKSSPSLFDRDIVEEGTDYPKMDGNPFEPIRHLEKINANMDSSRPIDFSKAFTRMWLSNVPDYTHGPINMALYVVPNVEISPQATVAANCLLNTELWPDDDRYYHTYTFLAIKELPKFLGCRVISISPYTTVVLVSSTFPIPLKELASRNELTIWLTRIRLCTIRPWYSRPTPCLVHYPDNLVVFVDLLIHLDKVGFLAHWLTEFLGRVLLNDLVTDIIPSLGVFPILLEERTQRQVDTRCCR</sequence>
<keyword evidence="2" id="KW-1185">Reference proteome</keyword>
<dbReference type="EMBL" id="MU250557">
    <property type="protein sequence ID" value="KAG7441672.1"/>
    <property type="molecule type" value="Genomic_DNA"/>
</dbReference>
<dbReference type="GeneID" id="66100050"/>
<comment type="caution">
    <text evidence="1">The sequence shown here is derived from an EMBL/GenBank/DDBJ whole genome shotgun (WGS) entry which is preliminary data.</text>
</comment>
<dbReference type="Proteomes" id="UP000812287">
    <property type="component" value="Unassembled WGS sequence"/>
</dbReference>
<dbReference type="OrthoDB" id="2423701at2759"/>
<name>A0A9P7VJK8_9AGAR</name>
<dbReference type="RefSeq" id="XP_043035172.1">
    <property type="nucleotide sequence ID" value="XM_043177763.1"/>
</dbReference>
<gene>
    <name evidence="1" type="ORF">BT62DRAFT_1011238</name>
</gene>
<evidence type="ECO:0008006" key="3">
    <source>
        <dbReference type="Google" id="ProtNLM"/>
    </source>
</evidence>
<proteinExistence type="predicted"/>
<protein>
    <recommendedName>
        <fullName evidence="3">DUF4470 domain-containing protein</fullName>
    </recommendedName>
</protein>
<evidence type="ECO:0000313" key="2">
    <source>
        <dbReference type="Proteomes" id="UP000812287"/>
    </source>
</evidence>
<dbReference type="AlphaFoldDB" id="A0A9P7VJK8"/>
<accession>A0A9P7VJK8</accession>
<reference evidence="1" key="1">
    <citation type="submission" date="2020-11" db="EMBL/GenBank/DDBJ databases">
        <title>Adaptations for nitrogen fixation in a non-lichenized fungal sporocarp promotes dispersal by wood-feeding termites.</title>
        <authorList>
            <consortium name="DOE Joint Genome Institute"/>
            <person name="Koch R.A."/>
            <person name="Yoon G."/>
            <person name="Arayal U."/>
            <person name="Lail K."/>
            <person name="Amirebrahimi M."/>
            <person name="Labutti K."/>
            <person name="Lipzen A."/>
            <person name="Riley R."/>
            <person name="Barry K."/>
            <person name="Henrissat B."/>
            <person name="Grigoriev I.V."/>
            <person name="Herr J.R."/>
            <person name="Aime M.C."/>
        </authorList>
    </citation>
    <scope>NUCLEOTIDE SEQUENCE</scope>
    <source>
        <strain evidence="1">MCA 3950</strain>
    </source>
</reference>